<protein>
    <submittedName>
        <fullName evidence="2">Uncharacterized protein</fullName>
    </submittedName>
</protein>
<sequence length="706" mass="82856">MVAYTLLEQPISRRITKKQYQIAGLLVTCLLLSSIFYIKTTQKSEITLPYDKSAIPIHNINFTIPKQKELFYIDLDKYPIEANLVQLFAGSKDAIRSFTINKLEQIPPSIWMNPPAHIQPDTYACDNQLPPYSILRRLVKDNLPITDESTYFEHDAGLDFSKPFVFLPFQKQPSLKKGYRLCIRALVPFKGKGDHDPYKSFYRPYSKNHEEISYPWWDTMMTTLKNTRTDEIISLEMRPWSGHKALRTKARELKGISNEMPEWAQLRDEILYERVKMHLYEAEVVLPVDEGEYELSTLLEFVEGRYNFDFGPVTTYEPLQLPVVPSNTIIVKKQNLKQSKEALAEKLLKEHLKLPLCTGSDHPGRWLPWPNSTTRYTTQDVAAITRHGKYWAPYECRYRHITYEQFNRCVSQTYPRGLDIYGDSNMRRSVKKFISHGQWCKDWHKHLTGSVVPEEKIPTILHKRQDDGEPKGYMSPQEYKFIVPEQTRSCYCEDFFEPYWNLDWFSGGARRFYLEIQNSPAQVKTVGKTEWDKQDIRKANPTDKFKINSYKWDGLTYFNEPSWKTAVGENREISDVAIFSLGNWDSAFSTLEPYLKDVDYLVEQIKNHYDLNKTLIIYRTPQYYCCRLDYDHRQRQISGPKLDVFDMEVRKKFQNVLKAVVWDTKILGETRTWEEKLESIDCSSNHVAADLIDVENQVFMNGLCNK</sequence>
<organism evidence="2 3">
    <name type="scientific">Rhizopus oryzae</name>
    <name type="common">Mucormycosis agent</name>
    <name type="synonym">Rhizopus arrhizus var. delemar</name>
    <dbReference type="NCBI Taxonomy" id="64495"/>
    <lineage>
        <taxon>Eukaryota</taxon>
        <taxon>Fungi</taxon>
        <taxon>Fungi incertae sedis</taxon>
        <taxon>Mucoromycota</taxon>
        <taxon>Mucoromycotina</taxon>
        <taxon>Mucoromycetes</taxon>
        <taxon>Mucorales</taxon>
        <taxon>Mucorineae</taxon>
        <taxon>Rhizopodaceae</taxon>
        <taxon>Rhizopus</taxon>
    </lineage>
</organism>
<accession>A0A9P6X3F4</accession>
<evidence type="ECO:0000313" key="3">
    <source>
        <dbReference type="Proteomes" id="UP000716291"/>
    </source>
</evidence>
<dbReference type="Proteomes" id="UP000716291">
    <property type="component" value="Unassembled WGS sequence"/>
</dbReference>
<dbReference type="EMBL" id="JAANQT010001609">
    <property type="protein sequence ID" value="KAG1304534.1"/>
    <property type="molecule type" value="Genomic_DNA"/>
</dbReference>
<comment type="caution">
    <text evidence="2">The sequence shown here is derived from an EMBL/GenBank/DDBJ whole genome shotgun (WGS) entry which is preliminary data.</text>
</comment>
<reference evidence="2" key="1">
    <citation type="journal article" date="2020" name="Microb. Genom.">
        <title>Genetic diversity of clinical and environmental Mucorales isolates obtained from an investigation of mucormycosis cases among solid organ transplant recipients.</title>
        <authorList>
            <person name="Nguyen M.H."/>
            <person name="Kaul D."/>
            <person name="Muto C."/>
            <person name="Cheng S.J."/>
            <person name="Richter R.A."/>
            <person name="Bruno V.M."/>
            <person name="Liu G."/>
            <person name="Beyhan S."/>
            <person name="Sundermann A.J."/>
            <person name="Mounaud S."/>
            <person name="Pasculle A.W."/>
            <person name="Nierman W.C."/>
            <person name="Driscoll E."/>
            <person name="Cumbie R."/>
            <person name="Clancy C.J."/>
            <person name="Dupont C.L."/>
        </authorList>
    </citation>
    <scope>NUCLEOTIDE SEQUENCE</scope>
    <source>
        <strain evidence="2">GL11</strain>
    </source>
</reference>
<keyword evidence="1" id="KW-1133">Transmembrane helix</keyword>
<proteinExistence type="predicted"/>
<keyword evidence="1" id="KW-0812">Transmembrane</keyword>
<gene>
    <name evidence="2" type="ORF">G6F64_009128</name>
</gene>
<feature type="transmembrane region" description="Helical" evidence="1">
    <location>
        <begin position="20"/>
        <end position="38"/>
    </location>
</feature>
<keyword evidence="1" id="KW-0472">Membrane</keyword>
<name>A0A9P6X3F4_RHIOR</name>
<evidence type="ECO:0000313" key="2">
    <source>
        <dbReference type="EMBL" id="KAG1304534.1"/>
    </source>
</evidence>
<keyword evidence="3" id="KW-1185">Reference proteome</keyword>
<dbReference type="AlphaFoldDB" id="A0A9P6X3F4"/>
<evidence type="ECO:0000256" key="1">
    <source>
        <dbReference type="SAM" id="Phobius"/>
    </source>
</evidence>